<organism evidence="12 13">
    <name type="scientific">Serendipita vermifera MAFF 305830</name>
    <dbReference type="NCBI Taxonomy" id="933852"/>
    <lineage>
        <taxon>Eukaryota</taxon>
        <taxon>Fungi</taxon>
        <taxon>Dikarya</taxon>
        <taxon>Basidiomycota</taxon>
        <taxon>Agaricomycotina</taxon>
        <taxon>Agaricomycetes</taxon>
        <taxon>Sebacinales</taxon>
        <taxon>Serendipitaceae</taxon>
        <taxon>Serendipita</taxon>
    </lineage>
</organism>
<keyword evidence="13" id="KW-1185">Reference proteome</keyword>
<dbReference type="GO" id="GO:0052906">
    <property type="term" value="F:tRNA (guanine(37)-N1)-methyltransferase activity"/>
    <property type="evidence" value="ECO:0007669"/>
    <property type="project" value="UniProtKB-UniRule"/>
</dbReference>
<feature type="binding site" evidence="10">
    <location>
        <begin position="292"/>
        <end position="293"/>
    </location>
    <ligand>
        <name>S-adenosyl-L-methionine</name>
        <dbReference type="ChEBI" id="CHEBI:59789"/>
    </ligand>
</feature>
<dbReference type="SUPFAM" id="SSF53335">
    <property type="entry name" value="S-adenosyl-L-methionine-dependent methyltransferases"/>
    <property type="match status" value="1"/>
</dbReference>
<keyword evidence="4 10" id="KW-0808">Transferase</keyword>
<dbReference type="GO" id="GO:0070901">
    <property type="term" value="P:mitochondrial tRNA methylation"/>
    <property type="evidence" value="ECO:0007669"/>
    <property type="project" value="UniProtKB-ARBA"/>
</dbReference>
<protein>
    <recommendedName>
        <fullName evidence="10">tRNA (guanine(37)-N1)-methyltransferase</fullName>
        <ecNumber evidence="10">2.1.1.228</ecNumber>
    </recommendedName>
    <alternativeName>
        <fullName evidence="10">M1G-methyltransferase</fullName>
    </alternativeName>
    <alternativeName>
        <fullName evidence="10">tRNA [GM37] methyltransferase</fullName>
    </alternativeName>
    <alternativeName>
        <fullName evidence="10">tRNA methyltransferase 5</fullName>
    </alternativeName>
</protein>
<evidence type="ECO:0000256" key="9">
    <source>
        <dbReference type="ARBA" id="ARBA00047783"/>
    </source>
</evidence>
<feature type="binding site" evidence="10">
    <location>
        <begin position="264"/>
        <end position="265"/>
    </location>
    <ligand>
        <name>S-adenosyl-L-methionine</name>
        <dbReference type="ChEBI" id="CHEBI:59789"/>
    </ligand>
</feature>
<reference evidence="13" key="2">
    <citation type="submission" date="2015-01" db="EMBL/GenBank/DDBJ databases">
        <title>Evolutionary Origins and Diversification of the Mycorrhizal Mutualists.</title>
        <authorList>
            <consortium name="DOE Joint Genome Institute"/>
            <consortium name="Mycorrhizal Genomics Consortium"/>
            <person name="Kohler A."/>
            <person name="Kuo A."/>
            <person name="Nagy L.G."/>
            <person name="Floudas D."/>
            <person name="Copeland A."/>
            <person name="Barry K.W."/>
            <person name="Cichocki N."/>
            <person name="Veneault-Fourrey C."/>
            <person name="LaButti K."/>
            <person name="Lindquist E.A."/>
            <person name="Lipzen A."/>
            <person name="Lundell T."/>
            <person name="Morin E."/>
            <person name="Murat C."/>
            <person name="Riley R."/>
            <person name="Ohm R."/>
            <person name="Sun H."/>
            <person name="Tunlid A."/>
            <person name="Henrissat B."/>
            <person name="Grigoriev I.V."/>
            <person name="Hibbett D.S."/>
            <person name="Martin F."/>
        </authorList>
    </citation>
    <scope>NUCLEOTIDE SEQUENCE [LARGE SCALE GENOMIC DNA]</scope>
    <source>
        <strain evidence="13">MAFF 305830</strain>
    </source>
</reference>
<dbReference type="Proteomes" id="UP000054097">
    <property type="component" value="Unassembled WGS sequence"/>
</dbReference>
<feature type="binding site" evidence="10">
    <location>
        <position position="347"/>
    </location>
    <ligand>
        <name>S-adenosyl-L-methionine</name>
        <dbReference type="ChEBI" id="CHEBI:59789"/>
    </ligand>
</feature>
<dbReference type="HAMAP" id="MF_03152">
    <property type="entry name" value="TRM5"/>
    <property type="match status" value="1"/>
</dbReference>
<dbReference type="InterPro" id="IPR056743">
    <property type="entry name" value="TRM5-TYW2-like_MTfase"/>
</dbReference>
<keyword evidence="3 10" id="KW-0489">Methyltransferase</keyword>
<comment type="catalytic activity">
    <reaction evidence="9 10">
        <text>guanosine(37) in tRNA + S-adenosyl-L-methionine = N(1)-methylguanosine(37) in tRNA + S-adenosyl-L-homocysteine + H(+)</text>
        <dbReference type="Rhea" id="RHEA:36899"/>
        <dbReference type="Rhea" id="RHEA-COMP:10145"/>
        <dbReference type="Rhea" id="RHEA-COMP:10147"/>
        <dbReference type="ChEBI" id="CHEBI:15378"/>
        <dbReference type="ChEBI" id="CHEBI:57856"/>
        <dbReference type="ChEBI" id="CHEBI:59789"/>
        <dbReference type="ChEBI" id="CHEBI:73542"/>
        <dbReference type="ChEBI" id="CHEBI:74269"/>
        <dbReference type="EC" id="2.1.1.228"/>
    </reaction>
</comment>
<accession>A0A0C3BJN2</accession>
<evidence type="ECO:0000313" key="12">
    <source>
        <dbReference type="EMBL" id="KIM32289.1"/>
    </source>
</evidence>
<dbReference type="GO" id="GO:0002939">
    <property type="term" value="P:tRNA N1-guanine methylation"/>
    <property type="evidence" value="ECO:0007669"/>
    <property type="project" value="TreeGrafter"/>
</dbReference>
<comment type="subcellular location">
    <subcellularLocation>
        <location evidence="10">Mitochondrion matrix</location>
    </subcellularLocation>
    <subcellularLocation>
        <location evidence="10">Nucleus</location>
    </subcellularLocation>
    <subcellularLocation>
        <location evidence="10">Cytoplasm</location>
    </subcellularLocation>
    <text evidence="10">Predominantly in the mitochondria and in the nucleus.</text>
</comment>
<dbReference type="InterPro" id="IPR056744">
    <property type="entry name" value="TRM5/TYW2-like_N"/>
</dbReference>
<proteinExistence type="inferred from homology"/>
<dbReference type="Gene3D" id="3.40.50.150">
    <property type="entry name" value="Vaccinia Virus protein VP39"/>
    <property type="match status" value="1"/>
</dbReference>
<evidence type="ECO:0000259" key="11">
    <source>
        <dbReference type="PROSITE" id="PS51684"/>
    </source>
</evidence>
<dbReference type="CDD" id="cd02440">
    <property type="entry name" value="AdoMet_MTases"/>
    <property type="match status" value="1"/>
</dbReference>
<comment type="function">
    <text evidence="10">Specifically methylates the N1 position of guanosine-37 in various cytoplasmic and mitochondrial tRNAs. Methylation is not dependent on the nature of the nucleoside 5' of the target nucleoside. This is the first step in the biosynthesis of wybutosine (yW), a modified base adjacent to the anticodon of tRNAs and required for accurate decoding.</text>
</comment>
<evidence type="ECO:0000256" key="2">
    <source>
        <dbReference type="ARBA" id="ARBA00022490"/>
    </source>
</evidence>
<gene>
    <name evidence="10" type="primary">TRM5</name>
    <name evidence="12" type="ORF">M408DRAFT_326902</name>
</gene>
<evidence type="ECO:0000256" key="1">
    <source>
        <dbReference type="ARBA" id="ARBA00009775"/>
    </source>
</evidence>
<comment type="similarity">
    <text evidence="10">Belongs to the TRM5 / TYW2 family.</text>
</comment>
<dbReference type="GO" id="GO:0005634">
    <property type="term" value="C:nucleus"/>
    <property type="evidence" value="ECO:0007669"/>
    <property type="project" value="UniProtKB-SubCell"/>
</dbReference>
<dbReference type="EC" id="2.1.1.228" evidence="10"/>
<dbReference type="AlphaFoldDB" id="A0A0C3BJN2"/>
<evidence type="ECO:0000256" key="5">
    <source>
        <dbReference type="ARBA" id="ARBA00022691"/>
    </source>
</evidence>
<dbReference type="OrthoDB" id="408788at2759"/>
<evidence type="ECO:0000256" key="6">
    <source>
        <dbReference type="ARBA" id="ARBA00022694"/>
    </source>
</evidence>
<dbReference type="HOGENOM" id="CLU_022610_2_3_1"/>
<keyword evidence="2 10" id="KW-0963">Cytoplasm</keyword>
<keyword evidence="8 10" id="KW-0539">Nucleus</keyword>
<keyword evidence="5 10" id="KW-0949">S-adenosyl-L-methionine</keyword>
<dbReference type="Pfam" id="PF02475">
    <property type="entry name" value="TRM5-TYW2_MTfase"/>
    <property type="match status" value="1"/>
</dbReference>
<evidence type="ECO:0000313" key="13">
    <source>
        <dbReference type="Proteomes" id="UP000054097"/>
    </source>
</evidence>
<evidence type="ECO:0000256" key="10">
    <source>
        <dbReference type="HAMAP-Rule" id="MF_03152"/>
    </source>
</evidence>
<dbReference type="InterPro" id="IPR029063">
    <property type="entry name" value="SAM-dependent_MTases_sf"/>
</dbReference>
<comment type="similarity">
    <text evidence="1">Belongs to the class I-like SAM-binding methyltransferase superfamily. TRM5/TYW2 family.</text>
</comment>
<feature type="domain" description="SAM-dependent methyltransferase TRM5/TYW2-type" evidence="11">
    <location>
        <begin position="137"/>
        <end position="440"/>
    </location>
</feature>
<reference evidence="12 13" key="1">
    <citation type="submission" date="2014-04" db="EMBL/GenBank/DDBJ databases">
        <authorList>
            <consortium name="DOE Joint Genome Institute"/>
            <person name="Kuo A."/>
            <person name="Zuccaro A."/>
            <person name="Kohler A."/>
            <person name="Nagy L.G."/>
            <person name="Floudas D."/>
            <person name="Copeland A."/>
            <person name="Barry K.W."/>
            <person name="Cichocki N."/>
            <person name="Veneault-Fourrey C."/>
            <person name="LaButti K."/>
            <person name="Lindquist E.A."/>
            <person name="Lipzen A."/>
            <person name="Lundell T."/>
            <person name="Morin E."/>
            <person name="Murat C."/>
            <person name="Sun H."/>
            <person name="Tunlid A."/>
            <person name="Henrissat B."/>
            <person name="Grigoriev I.V."/>
            <person name="Hibbett D.S."/>
            <person name="Martin F."/>
            <person name="Nordberg H.P."/>
            <person name="Cantor M.N."/>
            <person name="Hua S.X."/>
        </authorList>
    </citation>
    <scope>NUCLEOTIDE SEQUENCE [LARGE SCALE GENOMIC DNA]</scope>
    <source>
        <strain evidence="12 13">MAFF 305830</strain>
    </source>
</reference>
<evidence type="ECO:0000256" key="7">
    <source>
        <dbReference type="ARBA" id="ARBA00023128"/>
    </source>
</evidence>
<keyword evidence="6 10" id="KW-0819">tRNA processing</keyword>
<dbReference type="EMBL" id="KN824280">
    <property type="protein sequence ID" value="KIM32289.1"/>
    <property type="molecule type" value="Genomic_DNA"/>
</dbReference>
<feature type="binding site" evidence="10">
    <location>
        <position position="226"/>
    </location>
    <ligand>
        <name>S-adenosyl-L-methionine</name>
        <dbReference type="ChEBI" id="CHEBI:59789"/>
    </ligand>
</feature>
<dbReference type="InterPro" id="IPR025792">
    <property type="entry name" value="tRNA_Gua_MeTrfase_euk"/>
</dbReference>
<evidence type="ECO:0000256" key="4">
    <source>
        <dbReference type="ARBA" id="ARBA00022679"/>
    </source>
</evidence>
<evidence type="ECO:0000256" key="8">
    <source>
        <dbReference type="ARBA" id="ARBA00023242"/>
    </source>
</evidence>
<sequence>MTSSLSKIAINPPVHRIQPGGPFNRDWFHQKVSVMGLKLPASRTTEFMKHPELKGHLLRLPKVKGVVNVENDEHTRLLLLDLTEEDPIPEPVATLAEKNSIEVTPYTIDLDYDYWTAEEVLKSILPEDLIADMPTAFAIAGHLAHVNLRDAYLPYKDIIGQVILEKNKGLRTVVNKTDNIDTQFRFFKMETIAGEPDTIVEAHESGCRFKFDFAKVYWNSRLGTEHERLVSLFQAGDLVADVFAGVGPFAIPAARKGSLVLANDLNPSSTHYMSANCQDNRVQDRVRVTTMDGREFIKHAVIEAIDNPFVNIRPLLSSKERSKQARSAQPPPPPLPVQRIIKHFVMNLPATALEFLDAFKPAFTQASHATKIRELYGSGGLPAIHCHCFTRELERERAEEDIIRRAEEALGTRLSNPSLHYVRRVAPNKDMYCISFQLPVSIME</sequence>
<dbReference type="GO" id="GO:0005759">
    <property type="term" value="C:mitochondrial matrix"/>
    <property type="evidence" value="ECO:0007669"/>
    <property type="project" value="UniProtKB-SubCell"/>
</dbReference>
<dbReference type="InterPro" id="IPR030382">
    <property type="entry name" value="MeTrfase_TRM5/TYW2"/>
</dbReference>
<dbReference type="FunFam" id="3.30.300.110:FF:000001">
    <property type="entry name" value="tRNA (guanine(37)-N1)-methyltransferase"/>
    <property type="match status" value="1"/>
</dbReference>
<dbReference type="PANTHER" id="PTHR23245">
    <property type="entry name" value="TRNA METHYLTRANSFERASE"/>
    <property type="match status" value="1"/>
</dbReference>
<dbReference type="Pfam" id="PF25133">
    <property type="entry name" value="TYW2_N_2"/>
    <property type="match status" value="1"/>
</dbReference>
<keyword evidence="7 10" id="KW-0496">Mitochondrion</keyword>
<comment type="subunit">
    <text evidence="10">Monomer.</text>
</comment>
<dbReference type="STRING" id="933852.A0A0C3BJN2"/>
<dbReference type="PROSITE" id="PS51684">
    <property type="entry name" value="SAM_MT_TRM5_TYW2"/>
    <property type="match status" value="1"/>
</dbReference>
<name>A0A0C3BJN2_SERVB</name>
<evidence type="ECO:0000256" key="3">
    <source>
        <dbReference type="ARBA" id="ARBA00022603"/>
    </source>
</evidence>
<dbReference type="PANTHER" id="PTHR23245:SF36">
    <property type="entry name" value="TRNA (GUANINE(37)-N1)-METHYLTRANSFERASE"/>
    <property type="match status" value="1"/>
</dbReference>
<dbReference type="Gene3D" id="3.30.300.110">
    <property type="entry name" value="Met-10+ protein-like domains"/>
    <property type="match status" value="1"/>
</dbReference>